<dbReference type="GO" id="GO:0031144">
    <property type="term" value="P:proteasome localization"/>
    <property type="evidence" value="ECO:0007669"/>
    <property type="project" value="UniProtKB-UniRule"/>
</dbReference>
<keyword evidence="5" id="KW-0813">Transport</keyword>
<dbReference type="PANTHER" id="PTHR28032">
    <property type="entry name" value="FI02826P"/>
    <property type="match status" value="1"/>
</dbReference>
<name>J7RS59_HUIN7</name>
<dbReference type="AlphaFoldDB" id="J7RS59"/>
<evidence type="ECO:0000256" key="6">
    <source>
        <dbReference type="SAM" id="MobiDB-lite"/>
    </source>
</evidence>
<protein>
    <recommendedName>
        <fullName evidence="2 5">Tethering factor for nuclear proteasome STS1</fullName>
    </recommendedName>
</protein>
<dbReference type="InterPro" id="IPR013868">
    <property type="entry name" value="Cut8/Sts1_fam"/>
</dbReference>
<dbReference type="GO" id="GO:0007059">
    <property type="term" value="P:chromosome segregation"/>
    <property type="evidence" value="ECO:0007669"/>
    <property type="project" value="EnsemblFungi"/>
</dbReference>
<dbReference type="OrthoDB" id="10061064at2759"/>
<sequence length="351" mass="39345">MSAMGFAWGFQSSLDTVSGRSSRAANGGSSSSGSGISSSGGGEFVAGGMDARLGAFGGAGAMGTFPTLGPLEQTGRTTAMKRRTFAGDDEPQPEQQQSDDETCGSRRVSTRRRVMAPLQSAQLQSQPLPIRRGLELMDKEQLASLVMELVQLDPQVQNKVQRQIQRTKFKSDQYMDILQDKFNKVLQHVPYNRKFESASEYKLDDYSFVRLKPFILEFLDCLIDYNLNSIPCDESQGNQVTVQEALNFLDQCTEMLTSLPRFDLPSNNYYYDKCFEQISYIWCVLIEQFLKDPVLAINGLRAPSSQREWVHKLQHYNDRSRGLLRRPLQMLESWLNVTNGDTNGTSINAVA</sequence>
<gene>
    <name evidence="7" type="primary">KNAG0L01130</name>
    <name evidence="7" type="ordered locus">KNAG_0L01130</name>
</gene>
<dbReference type="HOGENOM" id="CLU_790027_0_0_1"/>
<dbReference type="STRING" id="1071383.J7RS59"/>
<dbReference type="Pfam" id="PF08559">
    <property type="entry name" value="Cut8"/>
    <property type="match status" value="1"/>
</dbReference>
<dbReference type="GO" id="GO:0071630">
    <property type="term" value="P:nuclear protein quality control by the ubiquitin-proteasome system"/>
    <property type="evidence" value="ECO:0007669"/>
    <property type="project" value="UniProtKB-UniRule"/>
</dbReference>
<dbReference type="KEGG" id="kng:KNAG_0L01130"/>
<dbReference type="GO" id="GO:0015031">
    <property type="term" value="P:protein transport"/>
    <property type="evidence" value="ECO:0007669"/>
    <property type="project" value="UniProtKB-UniRule"/>
</dbReference>
<evidence type="ECO:0000256" key="2">
    <source>
        <dbReference type="ARBA" id="ARBA00016204"/>
    </source>
</evidence>
<feature type="region of interest" description="Disordered" evidence="6">
    <location>
        <begin position="17"/>
        <end position="44"/>
    </location>
</feature>
<dbReference type="GeneID" id="34528506"/>
<comment type="similarity">
    <text evidence="1 5">Belongs to the cut8/STS1 family.</text>
</comment>
<feature type="region of interest" description="Disordered" evidence="6">
    <location>
        <begin position="85"/>
        <end position="109"/>
    </location>
</feature>
<dbReference type="InterPro" id="IPR038422">
    <property type="entry name" value="Cut8/Sts1_sf"/>
</dbReference>
<dbReference type="GO" id="GO:0005737">
    <property type="term" value="C:cytoplasm"/>
    <property type="evidence" value="ECO:0007669"/>
    <property type="project" value="UniProtKB-SubCell"/>
</dbReference>
<comment type="subunit">
    <text evidence="5">Binds the proteasome.</text>
</comment>
<evidence type="ECO:0000256" key="3">
    <source>
        <dbReference type="ARBA" id="ARBA00022927"/>
    </source>
</evidence>
<keyword evidence="8" id="KW-1185">Reference proteome</keyword>
<comment type="function">
    <text evidence="5">Involved in ubiquitin-mediated protein degradation. Regulatory factor in the ubiquitin/proteasome pathway that controls the turnover of proteasome substrates. Targets proteasomes to the nucleus and facilitates the degradation of nuclear proteins.</text>
</comment>
<dbReference type="GO" id="GO:0070628">
    <property type="term" value="F:proteasome binding"/>
    <property type="evidence" value="ECO:0007669"/>
    <property type="project" value="EnsemblFungi"/>
</dbReference>
<feature type="compositionally biased region" description="Low complexity" evidence="6">
    <location>
        <begin position="18"/>
        <end position="37"/>
    </location>
</feature>
<keyword evidence="4 5" id="KW-0539">Nucleus</keyword>
<keyword evidence="5" id="KW-0963">Cytoplasm</keyword>
<organism evidence="7 8">
    <name type="scientific">Huiozyma naganishii (strain ATCC MYA-139 / BCRC 22969 / CBS 8797 / KCTC 17520 / NBRC 10181 / NCYC 3082 / Yp74L-3)</name>
    <name type="common">Yeast</name>
    <name type="synonym">Kazachstania naganishii</name>
    <dbReference type="NCBI Taxonomy" id="1071383"/>
    <lineage>
        <taxon>Eukaryota</taxon>
        <taxon>Fungi</taxon>
        <taxon>Dikarya</taxon>
        <taxon>Ascomycota</taxon>
        <taxon>Saccharomycotina</taxon>
        <taxon>Saccharomycetes</taxon>
        <taxon>Saccharomycetales</taxon>
        <taxon>Saccharomycetaceae</taxon>
        <taxon>Huiozyma</taxon>
    </lineage>
</organism>
<reference evidence="7 8" key="1">
    <citation type="journal article" date="2011" name="Proc. Natl. Acad. Sci. U.S.A.">
        <title>Evolutionary erosion of yeast sex chromosomes by mating-type switching accidents.</title>
        <authorList>
            <person name="Gordon J.L."/>
            <person name="Armisen D."/>
            <person name="Proux-Wera E."/>
            <person name="Oheigeartaigh S.S."/>
            <person name="Byrne K.P."/>
            <person name="Wolfe K.H."/>
        </authorList>
    </citation>
    <scope>NUCLEOTIDE SEQUENCE [LARGE SCALE GENOMIC DNA]</scope>
    <source>
        <strain evidence="8">ATCC MYA-139 / BCRC 22969 / CBS 8797 / CCRC 22969 / KCTC 17520 / NBRC 10181 / NCYC 3082</strain>
    </source>
</reference>
<dbReference type="PANTHER" id="PTHR28032:SF1">
    <property type="entry name" value="FI02826P"/>
    <property type="match status" value="1"/>
</dbReference>
<comment type="subcellular location">
    <subcellularLocation>
        <location evidence="5">Cytoplasm</location>
    </subcellularLocation>
    <subcellularLocation>
        <location evidence="5">Nucleus</location>
    </subcellularLocation>
</comment>
<evidence type="ECO:0000256" key="5">
    <source>
        <dbReference type="RuleBase" id="RU368013"/>
    </source>
</evidence>
<evidence type="ECO:0000256" key="1">
    <source>
        <dbReference type="ARBA" id="ARBA00006199"/>
    </source>
</evidence>
<evidence type="ECO:0000313" key="8">
    <source>
        <dbReference type="Proteomes" id="UP000006310"/>
    </source>
</evidence>
<evidence type="ECO:0000313" key="7">
    <source>
        <dbReference type="EMBL" id="CCK72733.1"/>
    </source>
</evidence>
<accession>J7RS59</accession>
<dbReference type="EMBL" id="HE978325">
    <property type="protein sequence ID" value="CCK72733.1"/>
    <property type="molecule type" value="Genomic_DNA"/>
</dbReference>
<dbReference type="Gene3D" id="1.20.58.1590">
    <property type="entry name" value="Tethering factor for nuclear proteasome Cut8/Sts1"/>
    <property type="match status" value="1"/>
</dbReference>
<proteinExistence type="inferred from homology"/>
<dbReference type="RefSeq" id="XP_022466977.1">
    <property type="nucleotide sequence ID" value="XM_022610708.1"/>
</dbReference>
<dbReference type="Proteomes" id="UP000006310">
    <property type="component" value="Chromosome 12"/>
</dbReference>
<feature type="compositionally biased region" description="Acidic residues" evidence="6">
    <location>
        <begin position="87"/>
        <end position="102"/>
    </location>
</feature>
<dbReference type="GO" id="GO:0031965">
    <property type="term" value="C:nuclear membrane"/>
    <property type="evidence" value="ECO:0007669"/>
    <property type="project" value="TreeGrafter"/>
</dbReference>
<dbReference type="eggNOG" id="ENOG502RNK4">
    <property type="taxonomic scope" value="Eukaryota"/>
</dbReference>
<reference evidence="8" key="2">
    <citation type="submission" date="2012-08" db="EMBL/GenBank/DDBJ databases">
        <title>Genome sequence of Kazachstania naganishii.</title>
        <authorList>
            <person name="Gordon J.L."/>
            <person name="Armisen D."/>
            <person name="Proux-Wera E."/>
            <person name="OhEigeartaigh S.S."/>
            <person name="Byrne K.P."/>
            <person name="Wolfe K.H."/>
        </authorList>
    </citation>
    <scope>NUCLEOTIDE SEQUENCE [LARGE SCALE GENOMIC DNA]</scope>
    <source>
        <strain evidence="8">ATCC MYA-139 / BCRC 22969 / CBS 8797 / CCRC 22969 / KCTC 17520 / NBRC 10181 / NCYC 3082</strain>
    </source>
</reference>
<evidence type="ECO:0000256" key="4">
    <source>
        <dbReference type="ARBA" id="ARBA00023242"/>
    </source>
</evidence>
<keyword evidence="3 5" id="KW-0653">Protein transport</keyword>